<keyword evidence="9 11" id="KW-0472">Membrane</keyword>
<dbReference type="Proteomes" id="UP000505355">
    <property type="component" value="Chromosome"/>
</dbReference>
<dbReference type="Gene3D" id="2.60.40.1400">
    <property type="entry name" value="G protein-activated inward rectifier potassium channel 1"/>
    <property type="match status" value="1"/>
</dbReference>
<keyword evidence="2" id="KW-0813">Transport</keyword>
<evidence type="ECO:0000256" key="3">
    <source>
        <dbReference type="ARBA" id="ARBA00022538"/>
    </source>
</evidence>
<keyword evidence="8" id="KW-0406">Ion transport</keyword>
<keyword evidence="4 11" id="KW-0812">Transmembrane</keyword>
<evidence type="ECO:0000313" key="15">
    <source>
        <dbReference type="Proteomes" id="UP000505355"/>
    </source>
</evidence>
<dbReference type="InterPro" id="IPR014756">
    <property type="entry name" value="Ig_E-set"/>
</dbReference>
<dbReference type="SUPFAM" id="SSF81324">
    <property type="entry name" value="Voltage-gated potassium channels"/>
    <property type="match status" value="1"/>
</dbReference>
<sequence length="314" mass="35260">MAIPHPKKINPEDDLGFGPQPVVKSQPLLNRDGSVNVRRKGHSLFNTADYYHNLITMNWGKFWLIILSGYLVVNLIFACIYLAIGSDSLYGTEGATGMDSFFNAFFFSAQTMSTVGYGHISPRGMVANSVAALESMLGLLAFALATGLLYGRFSRPTAKIVYSKKLLVSPYKVDGRGLMFRLANMRRNILIGLSVEVIFSYNEDVDGKTVRRFFPLELERSNVSILTVSWTIVHPLDDNSPLRDMTLEELKRTEAGFSVMLKAFDDTFSQTVHSRAAYYASDIVWDAKFRPTFDRDENGIIVLDLSRLHHYDAV</sequence>
<keyword evidence="3" id="KW-0633">Potassium transport</keyword>
<evidence type="ECO:0000259" key="12">
    <source>
        <dbReference type="Pfam" id="PF07885"/>
    </source>
</evidence>
<dbReference type="PANTHER" id="PTHR11767:SF102">
    <property type="entry name" value="INWARDLY RECTIFYING POTASSIUM CHANNEL 1, ISOFORM F"/>
    <property type="match status" value="1"/>
</dbReference>
<dbReference type="Gene3D" id="1.10.287.70">
    <property type="match status" value="1"/>
</dbReference>
<dbReference type="PRINTS" id="PR01320">
    <property type="entry name" value="KIRCHANNEL"/>
</dbReference>
<evidence type="ECO:0000256" key="9">
    <source>
        <dbReference type="ARBA" id="ARBA00023136"/>
    </source>
</evidence>
<organism evidence="14 15">
    <name type="scientific">Mucilaginibacter mali</name>
    <dbReference type="NCBI Taxonomy" id="2740462"/>
    <lineage>
        <taxon>Bacteria</taxon>
        <taxon>Pseudomonadati</taxon>
        <taxon>Bacteroidota</taxon>
        <taxon>Sphingobacteriia</taxon>
        <taxon>Sphingobacteriales</taxon>
        <taxon>Sphingobacteriaceae</taxon>
        <taxon>Mucilaginibacter</taxon>
    </lineage>
</organism>
<protein>
    <submittedName>
        <fullName evidence="14">Ion transporter</fullName>
    </submittedName>
</protein>
<comment type="subcellular location">
    <subcellularLocation>
        <location evidence="1">Membrane</location>
        <topology evidence="1">Multi-pass membrane protein</topology>
    </subcellularLocation>
</comment>
<evidence type="ECO:0000256" key="8">
    <source>
        <dbReference type="ARBA" id="ARBA00023065"/>
    </source>
</evidence>
<feature type="domain" description="Potassium channel" evidence="12">
    <location>
        <begin position="72"/>
        <end position="149"/>
    </location>
</feature>
<dbReference type="EMBL" id="CP054139">
    <property type="protein sequence ID" value="QKJ30469.1"/>
    <property type="molecule type" value="Genomic_DNA"/>
</dbReference>
<dbReference type="GO" id="GO:0005886">
    <property type="term" value="C:plasma membrane"/>
    <property type="evidence" value="ECO:0007669"/>
    <property type="project" value="TreeGrafter"/>
</dbReference>
<keyword evidence="15" id="KW-1185">Reference proteome</keyword>
<dbReference type="Pfam" id="PF17655">
    <property type="entry name" value="IRK_C"/>
    <property type="match status" value="1"/>
</dbReference>
<keyword evidence="6" id="KW-0630">Potassium</keyword>
<evidence type="ECO:0000313" key="14">
    <source>
        <dbReference type="EMBL" id="QKJ30469.1"/>
    </source>
</evidence>
<evidence type="ECO:0000256" key="10">
    <source>
        <dbReference type="ARBA" id="ARBA00023303"/>
    </source>
</evidence>
<dbReference type="GO" id="GO:0034702">
    <property type="term" value="C:monoatomic ion channel complex"/>
    <property type="evidence" value="ECO:0007669"/>
    <property type="project" value="UniProtKB-KW"/>
</dbReference>
<feature type="transmembrane region" description="Helical" evidence="11">
    <location>
        <begin position="62"/>
        <end position="84"/>
    </location>
</feature>
<evidence type="ECO:0000256" key="6">
    <source>
        <dbReference type="ARBA" id="ARBA00022958"/>
    </source>
</evidence>
<keyword evidence="10" id="KW-0407">Ion channel</keyword>
<dbReference type="GO" id="GO:0034765">
    <property type="term" value="P:regulation of monoatomic ion transmembrane transport"/>
    <property type="evidence" value="ECO:0007669"/>
    <property type="project" value="TreeGrafter"/>
</dbReference>
<dbReference type="KEGG" id="mmab:HQ865_12105"/>
<evidence type="ECO:0000256" key="11">
    <source>
        <dbReference type="SAM" id="Phobius"/>
    </source>
</evidence>
<feature type="transmembrane region" description="Helical" evidence="11">
    <location>
        <begin position="130"/>
        <end position="150"/>
    </location>
</feature>
<evidence type="ECO:0000256" key="4">
    <source>
        <dbReference type="ARBA" id="ARBA00022692"/>
    </source>
</evidence>
<feature type="domain" description="Inward rectifier potassium channel C-terminal" evidence="13">
    <location>
        <begin position="177"/>
        <end position="311"/>
    </location>
</feature>
<accession>A0A7D4QT72</accession>
<dbReference type="InterPro" id="IPR041647">
    <property type="entry name" value="IRK_C"/>
</dbReference>
<reference evidence="14 15" key="1">
    <citation type="submission" date="2020-05" db="EMBL/GenBank/DDBJ databases">
        <title>Mucilaginibacter mali sp. nov.</title>
        <authorList>
            <person name="Kim H.S."/>
            <person name="Lee K.C."/>
            <person name="Suh M.K."/>
            <person name="Kim J.-S."/>
            <person name="Han K.-I."/>
            <person name="Eom M.K."/>
            <person name="Shin Y.K."/>
            <person name="Lee J.-S."/>
        </authorList>
    </citation>
    <scope>NUCLEOTIDE SEQUENCE [LARGE SCALE GENOMIC DNA]</scope>
    <source>
        <strain evidence="14 15">G2-14</strain>
    </source>
</reference>
<dbReference type="GO" id="GO:1990573">
    <property type="term" value="P:potassium ion import across plasma membrane"/>
    <property type="evidence" value="ECO:0007669"/>
    <property type="project" value="TreeGrafter"/>
</dbReference>
<evidence type="ECO:0000256" key="5">
    <source>
        <dbReference type="ARBA" id="ARBA00022882"/>
    </source>
</evidence>
<name>A0A7D4QT72_9SPHI</name>
<gene>
    <name evidence="14" type="ORF">HQ865_12105</name>
</gene>
<dbReference type="PANTHER" id="PTHR11767">
    <property type="entry name" value="INWARD RECTIFIER POTASSIUM CHANNEL"/>
    <property type="match status" value="1"/>
</dbReference>
<evidence type="ECO:0000256" key="7">
    <source>
        <dbReference type="ARBA" id="ARBA00022989"/>
    </source>
</evidence>
<keyword evidence="5" id="KW-0851">Voltage-gated channel</keyword>
<dbReference type="InterPro" id="IPR013099">
    <property type="entry name" value="K_chnl_dom"/>
</dbReference>
<evidence type="ECO:0000256" key="2">
    <source>
        <dbReference type="ARBA" id="ARBA00022448"/>
    </source>
</evidence>
<dbReference type="InterPro" id="IPR013518">
    <property type="entry name" value="K_chnl_inward-rec_Kir_cyto"/>
</dbReference>
<dbReference type="SUPFAM" id="SSF81296">
    <property type="entry name" value="E set domains"/>
    <property type="match status" value="1"/>
</dbReference>
<proteinExistence type="predicted"/>
<evidence type="ECO:0000256" key="1">
    <source>
        <dbReference type="ARBA" id="ARBA00004141"/>
    </source>
</evidence>
<dbReference type="GO" id="GO:0005242">
    <property type="term" value="F:inward rectifier potassium channel activity"/>
    <property type="evidence" value="ECO:0007669"/>
    <property type="project" value="InterPro"/>
</dbReference>
<dbReference type="InterPro" id="IPR016449">
    <property type="entry name" value="K_chnl_inward-rec_Kir"/>
</dbReference>
<dbReference type="AlphaFoldDB" id="A0A7D4QT72"/>
<keyword evidence="7 11" id="KW-1133">Transmembrane helix</keyword>
<dbReference type="Pfam" id="PF07885">
    <property type="entry name" value="Ion_trans_2"/>
    <property type="match status" value="1"/>
</dbReference>
<evidence type="ECO:0000259" key="13">
    <source>
        <dbReference type="Pfam" id="PF17655"/>
    </source>
</evidence>
<dbReference type="RefSeq" id="WP_173415144.1">
    <property type="nucleotide sequence ID" value="NZ_CP054139.1"/>
</dbReference>